<dbReference type="PROSITE" id="PS51372">
    <property type="entry name" value="PRD_2"/>
    <property type="match status" value="1"/>
</dbReference>
<dbReference type="Gene3D" id="1.10.1790.10">
    <property type="entry name" value="PRD domain"/>
    <property type="match status" value="1"/>
</dbReference>
<evidence type="ECO:0000259" key="1">
    <source>
        <dbReference type="PROSITE" id="PS51372"/>
    </source>
</evidence>
<dbReference type="InterPro" id="IPR036634">
    <property type="entry name" value="PRD_sf"/>
</dbReference>
<feature type="domain" description="PRD" evidence="1">
    <location>
        <begin position="2"/>
        <end position="112"/>
    </location>
</feature>
<dbReference type="Proteomes" id="UP000014197">
    <property type="component" value="Unassembled WGS sequence"/>
</dbReference>
<dbReference type="eggNOG" id="ENOG5032S2X">
    <property type="taxonomic scope" value="Bacteria"/>
</dbReference>
<evidence type="ECO:0000313" key="4">
    <source>
        <dbReference type="Proteomes" id="UP000013858"/>
    </source>
</evidence>
<dbReference type="InterPro" id="IPR011608">
    <property type="entry name" value="PRD"/>
</dbReference>
<dbReference type="SUPFAM" id="SSF63520">
    <property type="entry name" value="PTS-regulatory domain, PRD"/>
    <property type="match status" value="1"/>
</dbReference>
<evidence type="ECO:0000313" key="2">
    <source>
        <dbReference type="EMBL" id="EOH93990.1"/>
    </source>
</evidence>
<keyword evidence="5" id="KW-1185">Reference proteome</keyword>
<dbReference type="PATRIC" id="fig|1158608.3.peg.2350"/>
<reference evidence="2 4" key="1">
    <citation type="submission" date="2013-02" db="EMBL/GenBank/DDBJ databases">
        <title>The Genome Sequence of Enterococcus haemoperoxidus BAA-382.</title>
        <authorList>
            <consortium name="The Broad Institute Genome Sequencing Platform"/>
            <consortium name="The Broad Institute Genome Sequencing Center for Infectious Disease"/>
            <person name="Earl A.M."/>
            <person name="Gilmore M.S."/>
            <person name="Lebreton F."/>
            <person name="Walker B."/>
            <person name="Young S.K."/>
            <person name="Zeng Q."/>
            <person name="Gargeya S."/>
            <person name="Fitzgerald M."/>
            <person name="Haas B."/>
            <person name="Abouelleil A."/>
            <person name="Alvarado L."/>
            <person name="Arachchi H.M."/>
            <person name="Berlin A.M."/>
            <person name="Chapman S.B."/>
            <person name="Dewar J."/>
            <person name="Goldberg J."/>
            <person name="Griggs A."/>
            <person name="Gujja S."/>
            <person name="Hansen M."/>
            <person name="Howarth C."/>
            <person name="Imamovic A."/>
            <person name="Larimer J."/>
            <person name="McCowan C."/>
            <person name="Murphy C."/>
            <person name="Neiman D."/>
            <person name="Pearson M."/>
            <person name="Priest M."/>
            <person name="Roberts A."/>
            <person name="Saif S."/>
            <person name="Shea T."/>
            <person name="Sisk P."/>
            <person name="Sykes S."/>
            <person name="Wortman J."/>
            <person name="Nusbaum C."/>
            <person name="Birren B."/>
        </authorList>
    </citation>
    <scope>NUCLEOTIDE SEQUENCE [LARGE SCALE GENOMIC DNA]</scope>
    <source>
        <strain evidence="2 4">ATCC BAA-382</strain>
    </source>
</reference>
<sequence>MKLNDDAQKIIDESPNRVELEASLEKINTLLVEQAIQPTELQWTILINHVNEMIKRSIADEKMSGVDPIMFEEVSKEALAIADQVVQHIGNLPQDEMYVLSIHFEAARQNEA</sequence>
<comment type="caution">
    <text evidence="2">The sequence shown here is derived from an EMBL/GenBank/DDBJ whole genome shotgun (WGS) entry which is preliminary data.</text>
</comment>
<dbReference type="Proteomes" id="UP000013858">
    <property type="component" value="Unassembled WGS sequence"/>
</dbReference>
<gene>
    <name evidence="3" type="ORF">I583_00098</name>
    <name evidence="2" type="ORF">UAW_02411</name>
</gene>
<proteinExistence type="predicted"/>
<evidence type="ECO:0000313" key="3">
    <source>
        <dbReference type="EMBL" id="EOT63298.1"/>
    </source>
</evidence>
<dbReference type="EMBL" id="AJAR01000022">
    <property type="protein sequence ID" value="EOH93990.1"/>
    <property type="molecule type" value="Genomic_DNA"/>
</dbReference>
<dbReference type="RefSeq" id="WP_010762574.1">
    <property type="nucleotide sequence ID" value="NZ_KB946316.1"/>
</dbReference>
<name>R2SF56_9ENTE</name>
<reference evidence="3 5" key="2">
    <citation type="submission" date="2013-03" db="EMBL/GenBank/DDBJ databases">
        <title>The Genome Sequence of Enterococcus haemoperoxidus BAA-382 (PacBio/Illumina hybrid assembly).</title>
        <authorList>
            <consortium name="The Broad Institute Genomics Platform"/>
            <consortium name="The Broad Institute Genome Sequencing Center for Infectious Disease"/>
            <person name="Earl A."/>
            <person name="Russ C."/>
            <person name="Gilmore M."/>
            <person name="Surin D."/>
            <person name="Walker B."/>
            <person name="Young S."/>
            <person name="Zeng Q."/>
            <person name="Gargeya S."/>
            <person name="Fitzgerald M."/>
            <person name="Haas B."/>
            <person name="Abouelleil A."/>
            <person name="Allen A.W."/>
            <person name="Alvarado L."/>
            <person name="Arachchi H.M."/>
            <person name="Berlin A.M."/>
            <person name="Chapman S.B."/>
            <person name="Gainer-Dewar J."/>
            <person name="Goldberg J."/>
            <person name="Griggs A."/>
            <person name="Gujja S."/>
            <person name="Hansen M."/>
            <person name="Howarth C."/>
            <person name="Imamovic A."/>
            <person name="Ireland A."/>
            <person name="Larimer J."/>
            <person name="McCowan C."/>
            <person name="Murphy C."/>
            <person name="Pearson M."/>
            <person name="Poon T.W."/>
            <person name="Priest M."/>
            <person name="Roberts A."/>
            <person name="Saif S."/>
            <person name="Shea T."/>
            <person name="Sisk P."/>
            <person name="Sykes S."/>
            <person name="Wortman J."/>
            <person name="Nusbaum C."/>
            <person name="Birren B."/>
        </authorList>
    </citation>
    <scope>NUCLEOTIDE SEQUENCE [LARGE SCALE GENOMIC DNA]</scope>
    <source>
        <strain evidence="3 5">ATCC BAA-382</strain>
    </source>
</reference>
<dbReference type="STRING" id="155618.RV06_GL000426"/>
<dbReference type="AlphaFoldDB" id="R2SF56"/>
<dbReference type="GO" id="GO:0006355">
    <property type="term" value="P:regulation of DNA-templated transcription"/>
    <property type="evidence" value="ECO:0007669"/>
    <property type="project" value="InterPro"/>
</dbReference>
<evidence type="ECO:0000313" key="5">
    <source>
        <dbReference type="Proteomes" id="UP000014197"/>
    </source>
</evidence>
<dbReference type="OrthoDB" id="2879550at2"/>
<organism evidence="2 4">
    <name type="scientific">Enterococcus haemoperoxidus ATCC BAA-382</name>
    <dbReference type="NCBI Taxonomy" id="1158608"/>
    <lineage>
        <taxon>Bacteria</taxon>
        <taxon>Bacillati</taxon>
        <taxon>Bacillota</taxon>
        <taxon>Bacilli</taxon>
        <taxon>Lactobacillales</taxon>
        <taxon>Enterococcaceae</taxon>
        <taxon>Enterococcus</taxon>
    </lineage>
</organism>
<dbReference type="EMBL" id="ASVY01000001">
    <property type="protein sequence ID" value="EOT63298.1"/>
    <property type="molecule type" value="Genomic_DNA"/>
</dbReference>
<accession>R2SF56</accession>
<protein>
    <submittedName>
        <fullName evidence="2">PRD domain-containing protein</fullName>
    </submittedName>
</protein>
<dbReference type="Pfam" id="PF00874">
    <property type="entry name" value="PRD"/>
    <property type="match status" value="1"/>
</dbReference>
<dbReference type="NCBIfam" id="TIGR03582">
    <property type="entry name" value="EF_0829"/>
    <property type="match status" value="1"/>
</dbReference>
<dbReference type="InterPro" id="IPR020044">
    <property type="entry name" value="PRD_EF0829/AHA3910"/>
</dbReference>